<comment type="caution">
    <text evidence="3">The sequence shown here is derived from an EMBL/GenBank/DDBJ whole genome shotgun (WGS) entry which is preliminary data.</text>
</comment>
<dbReference type="InterPro" id="IPR045339">
    <property type="entry name" value="DUF6534"/>
</dbReference>
<feature type="transmembrane region" description="Helical" evidence="1">
    <location>
        <begin position="90"/>
        <end position="108"/>
    </location>
</feature>
<keyword evidence="1" id="KW-1133">Transmembrane helix</keyword>
<feature type="transmembrane region" description="Helical" evidence="1">
    <location>
        <begin position="6"/>
        <end position="25"/>
    </location>
</feature>
<dbReference type="PANTHER" id="PTHR40465">
    <property type="entry name" value="CHROMOSOME 1, WHOLE GENOME SHOTGUN SEQUENCE"/>
    <property type="match status" value="1"/>
</dbReference>
<accession>A0A8H6X5N0</accession>
<reference evidence="3" key="1">
    <citation type="submission" date="2020-05" db="EMBL/GenBank/DDBJ databases">
        <title>Mycena genomes resolve the evolution of fungal bioluminescence.</title>
        <authorList>
            <person name="Tsai I.J."/>
        </authorList>
    </citation>
    <scope>NUCLEOTIDE SEQUENCE</scope>
    <source>
        <strain evidence="3">CCC161011</strain>
    </source>
</reference>
<name>A0A8H6X5N0_9AGAR</name>
<feature type="transmembrane region" description="Helical" evidence="1">
    <location>
        <begin position="46"/>
        <end position="70"/>
    </location>
</feature>
<keyword evidence="1" id="KW-0472">Membrane</keyword>
<proteinExistence type="predicted"/>
<dbReference type="AlphaFoldDB" id="A0A8H6X5N0"/>
<keyword evidence="1" id="KW-0812">Transmembrane</keyword>
<evidence type="ECO:0000313" key="4">
    <source>
        <dbReference type="Proteomes" id="UP000620124"/>
    </source>
</evidence>
<feature type="transmembrane region" description="Helical" evidence="1">
    <location>
        <begin position="155"/>
        <end position="178"/>
    </location>
</feature>
<feature type="domain" description="DUF6534" evidence="2">
    <location>
        <begin position="162"/>
        <end position="248"/>
    </location>
</feature>
<sequence>MAGVDLLFGPMLIGVLLNMALYGVMATQMLTYYQHYANDFVWIRYFMLYLFVVESTVVIVQVGIIFQPLIIDYGASKAFVFAPKMLPADSFLIAIVSAPIQIFAAWRIKVITESYIIPAFVSLLAIASGSSGIAMFVAILQTPQFRDFDKFKTVATMWLVCSAACDILIAGGMAYALLTRKTGFSVIDGHINRIVCLTIETGSLTAMFALVNVMLFLVFPFTTLNFIVAFPRPNLYTCSVLAMLNSREPKRVKDVEQGRTESAPQTLLTMNHTSIRRIQPSMIYYTSNEKVLETPMAMPLEVHVQQAVQLDTSSTNQY</sequence>
<protein>
    <recommendedName>
        <fullName evidence="2">DUF6534 domain-containing protein</fullName>
    </recommendedName>
</protein>
<dbReference type="Pfam" id="PF20152">
    <property type="entry name" value="DUF6534"/>
    <property type="match status" value="1"/>
</dbReference>
<evidence type="ECO:0000313" key="3">
    <source>
        <dbReference type="EMBL" id="KAF7334580.1"/>
    </source>
</evidence>
<feature type="transmembrane region" description="Helical" evidence="1">
    <location>
        <begin position="115"/>
        <end position="140"/>
    </location>
</feature>
<evidence type="ECO:0000256" key="1">
    <source>
        <dbReference type="SAM" id="Phobius"/>
    </source>
</evidence>
<gene>
    <name evidence="3" type="ORF">MVEN_02287900</name>
</gene>
<dbReference type="EMBL" id="JACAZI010000026">
    <property type="protein sequence ID" value="KAF7334580.1"/>
    <property type="molecule type" value="Genomic_DNA"/>
</dbReference>
<dbReference type="Proteomes" id="UP000620124">
    <property type="component" value="Unassembled WGS sequence"/>
</dbReference>
<dbReference type="OrthoDB" id="3265526at2759"/>
<keyword evidence="4" id="KW-1185">Reference proteome</keyword>
<organism evidence="3 4">
    <name type="scientific">Mycena venus</name>
    <dbReference type="NCBI Taxonomy" id="2733690"/>
    <lineage>
        <taxon>Eukaryota</taxon>
        <taxon>Fungi</taxon>
        <taxon>Dikarya</taxon>
        <taxon>Basidiomycota</taxon>
        <taxon>Agaricomycotina</taxon>
        <taxon>Agaricomycetes</taxon>
        <taxon>Agaricomycetidae</taxon>
        <taxon>Agaricales</taxon>
        <taxon>Marasmiineae</taxon>
        <taxon>Mycenaceae</taxon>
        <taxon>Mycena</taxon>
    </lineage>
</organism>
<dbReference type="PANTHER" id="PTHR40465:SF1">
    <property type="entry name" value="DUF6534 DOMAIN-CONTAINING PROTEIN"/>
    <property type="match status" value="1"/>
</dbReference>
<evidence type="ECO:0000259" key="2">
    <source>
        <dbReference type="Pfam" id="PF20152"/>
    </source>
</evidence>